<dbReference type="InterPro" id="IPR001214">
    <property type="entry name" value="SET_dom"/>
</dbReference>
<dbReference type="Gene3D" id="1.25.40.10">
    <property type="entry name" value="Tetratricopeptide repeat domain"/>
    <property type="match status" value="1"/>
</dbReference>
<protein>
    <recommendedName>
        <fullName evidence="2">SET domain-containing protein</fullName>
    </recommendedName>
</protein>
<proteinExistence type="predicted"/>
<dbReference type="Gene3D" id="2.170.270.10">
    <property type="entry name" value="SET domain"/>
    <property type="match status" value="1"/>
</dbReference>
<feature type="compositionally biased region" description="Polar residues" evidence="1">
    <location>
        <begin position="820"/>
        <end position="830"/>
    </location>
</feature>
<dbReference type="EMBL" id="AWGH01000032">
    <property type="protein sequence ID" value="ODN86307.1"/>
    <property type="molecule type" value="Genomic_DNA"/>
</dbReference>
<accession>A0A1E3ICH9</accession>
<dbReference type="SMART" id="SM00317">
    <property type="entry name" value="SET"/>
    <property type="match status" value="1"/>
</dbReference>
<keyword evidence="4" id="KW-1185">Reference proteome</keyword>
<dbReference type="InterPro" id="IPR046341">
    <property type="entry name" value="SET_dom_sf"/>
</dbReference>
<dbReference type="Proteomes" id="UP000094819">
    <property type="component" value="Unassembled WGS sequence"/>
</dbReference>
<evidence type="ECO:0000313" key="3">
    <source>
        <dbReference type="EMBL" id="ODN86307.1"/>
    </source>
</evidence>
<dbReference type="SUPFAM" id="SSF82199">
    <property type="entry name" value="SET domain"/>
    <property type="match status" value="1"/>
</dbReference>
<feature type="domain" description="SET" evidence="2">
    <location>
        <begin position="420"/>
        <end position="630"/>
    </location>
</feature>
<gene>
    <name evidence="3" type="ORF">L198_07325</name>
</gene>
<feature type="region of interest" description="Disordered" evidence="1">
    <location>
        <begin position="953"/>
        <end position="990"/>
    </location>
</feature>
<dbReference type="OrthoDB" id="2567960at2759"/>
<dbReference type="GeneID" id="30196536"/>
<evidence type="ECO:0000259" key="2">
    <source>
        <dbReference type="PROSITE" id="PS50280"/>
    </source>
</evidence>
<evidence type="ECO:0000256" key="1">
    <source>
        <dbReference type="SAM" id="MobiDB-lite"/>
    </source>
</evidence>
<dbReference type="SUPFAM" id="SSF48452">
    <property type="entry name" value="TPR-like"/>
    <property type="match status" value="1"/>
</dbReference>
<feature type="region of interest" description="Disordered" evidence="1">
    <location>
        <begin position="820"/>
        <end position="930"/>
    </location>
</feature>
<dbReference type="InterPro" id="IPR053209">
    <property type="entry name" value="Gramillin-biosynth_MTr"/>
</dbReference>
<dbReference type="AlphaFoldDB" id="A0A1E3ICH9"/>
<dbReference type="PANTHER" id="PTHR47643">
    <property type="entry name" value="TPR DOMAIN PROTEIN (AFU_ORTHOLOGUE AFUA_5G12710)"/>
    <property type="match status" value="1"/>
</dbReference>
<sequence length="1148" mass="127033">MEPTSDFRAPLNIQHLLRHLIPDDSQTKFLEGLQMASVRLGRETRIDERVTALMEAHMNKVFNQFIMQGFLAQYNPEGSNQSFRMNLQQAIEESNAAHREGNNFFYADPSSENTKIFSTVWEKVRCHQRSMGELKLVTGTDLKLYRTYEDCMILGKVITPVKSGLCLSFHIEDSCGAVFPVVIRFPTAVPHFSLSLPDTLAKLYPIGAILVIKSPRTGYIGGQRGITVDMPYEIEELHPNDPFLEGVKWQDGLKGDAPKGWKKYKDAGNAEMRKNNPLVAIRLYSLALSDPEVKSSPSKTFTLLLNRSKAYSTLNLHGHAYRDAHRAQAVIKTSSTTLTLGEQDRLQLQLAKAALGLRLYQTALDACGEASSEEEIRKTRERAQKRMEEQKSGVYDWMAIFRESLGGPLVDMDVGDYVSPAVKVSQVPGCGRGLIATQDITPGELIIVSKAIAPSRAKVDAPNVYVNCYDVGSQTHVPHETYMWVYRAQYKLHDEPVQLEDLASFSTDIHPSPPDDRTFDEEEDVRAECIFDSIGDGDIPYLPLNNFRQILKSNSFSGWSLPPKGEGLKGVDPLLMLKRYQDQADLLHGMPALLNHSCLPNTTRCWYGDMMVVRATKHISKGDELTTSYVAYEPSYSFRLSVLTNWNFTCACTLCQADSSPRDDPQRRDQIMDANMILLFTNPSLIGKPDRTQKQQQRRRAEDLEKLVRSVEATYSSERGQGTKGHLAKIYYSMGRSYFVSGQHPEAVKALNHFLEYAGVTLTTPAQERQTGRKVHESHYLEDEVIVGMLLLASMERVKALISHLPQALLLPLSQKCTTGAAGTSASSLNPALHHTRSVDKASSAPTATQSETPVAGPSLGDKGKERQDANADSTAQAAPVSPTPAQLSPAPTTGNFLASINITPLGDAPGPTLPQTPIASAPPEHAAADTTPAPTLLLARFAEMLKASQATAPLLDPTSKPPGLEDPAYPGTASANDTPPAKPLPPYDELYDVSCQLNQPSEERDHLFEALQQAQAELARMRTACLPQFGCRPDYTLTPHMSHHSTRLKPSGLPKLKGTSHKKVDPWIAQISALLCSATVTKSDVISFLPRAFKDRAMSWYVNLGPAKQLALVTWSDWQEAIRRQFLRANYAMKAQVECTHRQPRSS</sequence>
<feature type="compositionally biased region" description="Polar residues" evidence="1">
    <location>
        <begin position="844"/>
        <end position="853"/>
    </location>
</feature>
<dbReference type="InterPro" id="IPR011990">
    <property type="entry name" value="TPR-like_helical_dom_sf"/>
</dbReference>
<name>A0A1E3ICH9_9TREE</name>
<dbReference type="PANTHER" id="PTHR47643:SF2">
    <property type="entry name" value="TPR DOMAIN PROTEIN (AFU_ORTHOLOGUE AFUA_5G12710)"/>
    <property type="match status" value="1"/>
</dbReference>
<dbReference type="Pfam" id="PF00856">
    <property type="entry name" value="SET"/>
    <property type="match status" value="1"/>
</dbReference>
<feature type="compositionally biased region" description="Polar residues" evidence="1">
    <location>
        <begin position="884"/>
        <end position="903"/>
    </location>
</feature>
<reference evidence="3 4" key="1">
    <citation type="submission" date="2016-06" db="EMBL/GenBank/DDBJ databases">
        <title>Evolution of pathogenesis and genome organization in the Tremellales.</title>
        <authorList>
            <person name="Cuomo C."/>
            <person name="Litvintseva A."/>
            <person name="Heitman J."/>
            <person name="Chen Y."/>
            <person name="Sun S."/>
            <person name="Springer D."/>
            <person name="Dromer F."/>
            <person name="Young S."/>
            <person name="Zeng Q."/>
            <person name="Chapman S."/>
            <person name="Gujja S."/>
            <person name="Saif S."/>
            <person name="Birren B."/>
        </authorList>
    </citation>
    <scope>NUCLEOTIDE SEQUENCE [LARGE SCALE GENOMIC DNA]</scope>
    <source>
        <strain evidence="3 4">CBS 7118</strain>
    </source>
</reference>
<evidence type="ECO:0000313" key="4">
    <source>
        <dbReference type="Proteomes" id="UP000094819"/>
    </source>
</evidence>
<dbReference type="PROSITE" id="PS50280">
    <property type="entry name" value="SET"/>
    <property type="match status" value="1"/>
</dbReference>
<comment type="caution">
    <text evidence="3">The sequence shown here is derived from an EMBL/GenBank/DDBJ whole genome shotgun (WGS) entry which is preliminary data.</text>
</comment>
<organism evidence="3 4">
    <name type="scientific">Cryptococcus wingfieldii CBS 7118</name>
    <dbReference type="NCBI Taxonomy" id="1295528"/>
    <lineage>
        <taxon>Eukaryota</taxon>
        <taxon>Fungi</taxon>
        <taxon>Dikarya</taxon>
        <taxon>Basidiomycota</taxon>
        <taxon>Agaricomycotina</taxon>
        <taxon>Tremellomycetes</taxon>
        <taxon>Tremellales</taxon>
        <taxon>Cryptococcaceae</taxon>
        <taxon>Cryptococcus</taxon>
    </lineage>
</organism>
<dbReference type="RefSeq" id="XP_019028684.1">
    <property type="nucleotide sequence ID" value="XM_019179328.1"/>
</dbReference>